<keyword evidence="4" id="KW-0693">Viral RNA replication</keyword>
<dbReference type="InterPro" id="IPR043128">
    <property type="entry name" value="Rev_trsase/Diguanyl_cyclase"/>
</dbReference>
<dbReference type="GO" id="GO:0003724">
    <property type="term" value="F:RNA helicase activity"/>
    <property type="evidence" value="ECO:0007669"/>
    <property type="project" value="InterPro"/>
</dbReference>
<dbReference type="InterPro" id="IPR043502">
    <property type="entry name" value="DNA/RNA_pol_sf"/>
</dbReference>
<keyword evidence="2" id="KW-0548">Nucleotidyltransferase</keyword>
<dbReference type="InterPro" id="IPR001205">
    <property type="entry name" value="RNA-dir_pol_C"/>
</dbReference>
<name>A0A1W6R6I6_9VIRU</name>
<evidence type="ECO:0000259" key="6">
    <source>
        <dbReference type="PROSITE" id="PS51218"/>
    </source>
</evidence>
<dbReference type="PROSITE" id="PS51218">
    <property type="entry name" value="SF3_HELICASE_2"/>
    <property type="match status" value="1"/>
</dbReference>
<dbReference type="PROSITE" id="PS50507">
    <property type="entry name" value="RDRP_SSRNA_POS"/>
    <property type="match status" value="1"/>
</dbReference>
<dbReference type="SUPFAM" id="SSF56672">
    <property type="entry name" value="DNA/RNA polymerases"/>
    <property type="match status" value="1"/>
</dbReference>
<dbReference type="GO" id="GO:0039694">
    <property type="term" value="P:viral RNA genome replication"/>
    <property type="evidence" value="ECO:0007669"/>
    <property type="project" value="InterPro"/>
</dbReference>
<feature type="domain" description="SF3 helicase" evidence="6">
    <location>
        <begin position="257"/>
        <end position="428"/>
    </location>
</feature>
<evidence type="ECO:0000256" key="3">
    <source>
        <dbReference type="ARBA" id="ARBA00022840"/>
    </source>
</evidence>
<dbReference type="Pfam" id="PF00680">
    <property type="entry name" value="RdRP_1"/>
    <property type="match status" value="1"/>
</dbReference>
<dbReference type="InterPro" id="IPR007094">
    <property type="entry name" value="RNA-dir_pol_PSvirus"/>
</dbReference>
<proteinExistence type="predicted"/>
<dbReference type="GO" id="GO:0003968">
    <property type="term" value="F:RNA-directed RNA polymerase activity"/>
    <property type="evidence" value="ECO:0007669"/>
    <property type="project" value="InterPro"/>
</dbReference>
<evidence type="ECO:0000256" key="4">
    <source>
        <dbReference type="ARBA" id="ARBA00022953"/>
    </source>
</evidence>
<dbReference type="Gene3D" id="3.30.70.270">
    <property type="match status" value="1"/>
</dbReference>
<dbReference type="GO" id="GO:0006351">
    <property type="term" value="P:DNA-templated transcription"/>
    <property type="evidence" value="ECO:0007669"/>
    <property type="project" value="InterPro"/>
</dbReference>
<accession>A0A1W6R6I6</accession>
<dbReference type="Gene3D" id="1.20.960.20">
    <property type="match status" value="1"/>
</dbReference>
<sequence>MEWVVTFVAYYLISREIKQRYDEYVQGIAQFVTGVVDFIKPKVDKNTGILRRMVNQVIEYPLLFAGLLYHFSAVRCRKDLIANLSILASALKISDNIKDIVLAKVMSVNPTIQGEEEMLEEVLPVLAMGMTLTNTQIGDVNLSSFIQNTDRNYKACEHIISKLTPLLVKCNLIQDSAYELILEVAKQVKSLSEEEIWVRTTLKMNPNIFLQEEGSVRIKNLRTQVDHLLKKLTTLHAKEQRSDKVVVECLSRIRALESLLVDVAVIEQTNTVRVKPVGVAIQGEKQIGKTNLVAILTRRVCEYVENNGGLAFRNAKKWTTWTIQNRDEYDTGYTGQEITYADDAFQQKDNKDHPMWFTFISTSAVGTNQADLKNKGLPYRSKLVIATCNRLPEKSITVEDMQALHARFPHTVHMVRNNKPMPQKDKINESYDWVDMYYGPMIEAVKHVGGGTKTSKGKKNEIESLQKVSLEELVKFIGDDLIIQNKFYESTLLTPVQAGIQGEQQSNGLYYRYTPQIRYQQLDDPLYVKYKDAIVKILNQYRHNDEDNELFNFVKDNLDSFRAYHLLISMKNSEGTFEDWLQQYLEKMVDHVKEEMKIDSNCVIQIPKLKGLELHAAKAILKNHKYIDSEDLEMSDNNNYKTIQEHLIEFLNFEVSFLETDIISVALTKLLLQQIAGPISYSKWSDVDTWVLSLKHKVTGLTFLNHVERYPLTLTQFLLDLASWETEGEITDTFWTQKPLFIKLNNKMYMWSPLLSRGTRLIEVGKRFRDILFKIENATIKSQIDLHDGVLVRRWMEEYIQDGLAVNMDVHSELLSLNQEGYSLPHSLTGRPKVEILWNCLHFRSTPDIQLQGYLSKLEEITASKSTFCKIVAQNVVEEVTASYSKITSYYTNLTRDGMGKLLAFVNRLGIPINEYWENILVSNAPLISASAIMILISLLGVAVVKCLKYGVEGEEQSKGEKRAKQKKISQTRIQKLRLKGGEQAEGDVLYESWTNDIELKFETLENAFLKVHKETNACIFATSNMKLGEANGFCVATEETFDFSFDTPKPPSWKNVSVGRLDGARVIEFEMRGTGDFDHMLREVERMINVSRYFKAASYDIDINFVREHSEYTYHVVLYLSSALIKGEAVPWTRADLKNVQDVEIMFRGGKPVDVQTVIRGSTQANTQSYDTLDVLKRRHMVKICCVKPEDLNNRAMKGVQVYALGHNKQLVLPAHAIREAKWIRFQRAAVEKTEHFGVAHVTRWDYVRDIAVAQILSRSEAETRLVERENVCLSLTTISKEQFEFPSLAKYLLGADETEVEWLNCITLHYFAKNNVVGHGRTTSFEINEYECGPTYIQKKLGACVQGMQTESEMSQKGDCGSPVVLASGKKNGRLLGFHAYLSPAKKTWYSAILTKEDLNVIDGGEEHFKDNWQSLITVGPPTDLPNGPEVEYIGNLVRPSLPVTNDSLDHWHKSPFADQFEEQLAPGRLNPYDPYIETELPRNLDGRKSLILGPNSEMAKKLPELDQSLLDWCVNQLVAEQAEVFKAANSLTKVSDDIDEMLDYALNGHPDNEYVRGMEVNKAAGLPWSLMGTPKKSDFIDVDEQTGKRTFNTKNGSVLRQRVVSKLEQAKLGNRILSFSSSKLKDQPIKIAQAKSGRTRVFHCIPVDLILFSGALYGPYKEAYTKAGLKCFHAVGIDPKSVGWEQLASYMTKHPYYFDADYKNYDKYLHRQVFKAVRSIQRKVIQLVAPDNWDQARAVEELDAIDTYVVDYKTVYKTNRANKSGSYTTTIDNCLANDIYGLYAWVKTTGLKSLYDYRANVSSVAFGDDIIKSVSAEYVDKYNYCTYRDVLNATGHVITPGSKDGEEISTAFENLQFLKRGFVFKDGLVLAPLLKRSIEGPFVWTDLRSDQLVIWNNLVQEQLIEASLWGQEYYDELRSKLKCGTDRHLNEYLVNLLNTSWDVTFQKFVNRYYGLKGRDL</sequence>
<keyword evidence="3" id="KW-0547">Nucleotide-binding</keyword>
<dbReference type="EMBL" id="KY354240">
    <property type="protein sequence ID" value="ARO50050.1"/>
    <property type="molecule type" value="Genomic_RNA"/>
</dbReference>
<organism evidence="7">
    <name type="scientific">Apis Nora virus</name>
    <dbReference type="NCBI Taxonomy" id="1983571"/>
    <lineage>
        <taxon>Viruses</taxon>
        <taxon>Riboviria</taxon>
    </lineage>
</organism>
<evidence type="ECO:0000259" key="5">
    <source>
        <dbReference type="PROSITE" id="PS50507"/>
    </source>
</evidence>
<keyword evidence="1" id="KW-0808">Transferase</keyword>
<feature type="domain" description="RdRp catalytic" evidence="5">
    <location>
        <begin position="1698"/>
        <end position="1825"/>
    </location>
</feature>
<dbReference type="InterPro" id="IPR014759">
    <property type="entry name" value="Helicase_SF3_ssRNA_vir"/>
</dbReference>
<dbReference type="Pfam" id="PF00910">
    <property type="entry name" value="RNA_helicase"/>
    <property type="match status" value="1"/>
</dbReference>
<reference evidence="7" key="1">
    <citation type="journal article" date="2017" name="J. Virol.">
        <title>A Diverse Range of Novel RNA Viruses in Geographically Distinct Honey Bee Populations.</title>
        <authorList>
            <person name="Remnant E.J."/>
            <person name="Mang S."/>
            <person name="Gabriele B."/>
            <person name="Blacquiere T."/>
            <person name="Holmes E.C."/>
            <person name="Beekman M."/>
            <person name="Ashe A."/>
        </authorList>
    </citation>
    <scope>NUCLEOTIDE SEQUENCE</scope>
    <source>
        <strain evidence="7">RI-11</strain>
    </source>
</reference>
<keyword evidence="3" id="KW-0067">ATP-binding</keyword>
<evidence type="ECO:0000256" key="1">
    <source>
        <dbReference type="ARBA" id="ARBA00022679"/>
    </source>
</evidence>
<dbReference type="GO" id="GO:0005524">
    <property type="term" value="F:ATP binding"/>
    <property type="evidence" value="ECO:0007669"/>
    <property type="project" value="UniProtKB-KW"/>
</dbReference>
<dbReference type="InterPro" id="IPR000605">
    <property type="entry name" value="Helicase_SF3_ssDNA/RNA_vir"/>
</dbReference>
<evidence type="ECO:0000313" key="7">
    <source>
        <dbReference type="EMBL" id="ARO50050.1"/>
    </source>
</evidence>
<dbReference type="GO" id="GO:0003723">
    <property type="term" value="F:RNA binding"/>
    <property type="evidence" value="ECO:0007669"/>
    <property type="project" value="InterPro"/>
</dbReference>
<dbReference type="CDD" id="cd23200">
    <property type="entry name" value="Nora-virus_RdRp"/>
    <property type="match status" value="1"/>
</dbReference>
<protein>
    <submittedName>
        <fullName evidence="7">Nonstructural polyprotein</fullName>
    </submittedName>
</protein>
<evidence type="ECO:0000256" key="2">
    <source>
        <dbReference type="ARBA" id="ARBA00022695"/>
    </source>
</evidence>